<dbReference type="Pfam" id="PF01381">
    <property type="entry name" value="HTH_3"/>
    <property type="match status" value="1"/>
</dbReference>
<gene>
    <name evidence="2" type="ORF">EHV15_08675</name>
</gene>
<comment type="caution">
    <text evidence="2">The sequence shown here is derived from an EMBL/GenBank/DDBJ whole genome shotgun (WGS) entry which is preliminary data.</text>
</comment>
<dbReference type="EMBL" id="RRCN01000001">
    <property type="protein sequence ID" value="RRJ62988.1"/>
    <property type="molecule type" value="Genomic_DNA"/>
</dbReference>
<reference evidence="2 3" key="1">
    <citation type="submission" date="2018-11" db="EMBL/GenBank/DDBJ databases">
        <title>Genome sequencing of Paenibacillus sp. KCOM 3021 (= ChDC PVNT-B20).</title>
        <authorList>
            <person name="Kook J.-K."/>
            <person name="Park S.-N."/>
            <person name="Lim Y.K."/>
        </authorList>
    </citation>
    <scope>NUCLEOTIDE SEQUENCE [LARGE SCALE GENOMIC DNA]</scope>
    <source>
        <strain evidence="2 3">KCOM 3021</strain>
    </source>
</reference>
<dbReference type="OrthoDB" id="2186666at2"/>
<evidence type="ECO:0000313" key="2">
    <source>
        <dbReference type="EMBL" id="RRJ62988.1"/>
    </source>
</evidence>
<dbReference type="SMART" id="SM00530">
    <property type="entry name" value="HTH_XRE"/>
    <property type="match status" value="1"/>
</dbReference>
<accession>A0A3P3U0A7</accession>
<name>A0A3P3U0A7_9BACL</name>
<protein>
    <submittedName>
        <fullName evidence="2">XRE family transcriptional regulator</fullName>
    </submittedName>
</protein>
<dbReference type="Proteomes" id="UP000267017">
    <property type="component" value="Unassembled WGS sequence"/>
</dbReference>
<dbReference type="AlphaFoldDB" id="A0A3P3U0A7"/>
<dbReference type="InterPro" id="IPR010982">
    <property type="entry name" value="Lambda_DNA-bd_dom_sf"/>
</dbReference>
<evidence type="ECO:0000259" key="1">
    <source>
        <dbReference type="PROSITE" id="PS50943"/>
    </source>
</evidence>
<dbReference type="RefSeq" id="WP_128630850.1">
    <property type="nucleotide sequence ID" value="NZ_RRCN01000001.1"/>
</dbReference>
<dbReference type="GO" id="GO:0003677">
    <property type="term" value="F:DNA binding"/>
    <property type="evidence" value="ECO:0007669"/>
    <property type="project" value="InterPro"/>
</dbReference>
<dbReference type="PROSITE" id="PS50943">
    <property type="entry name" value="HTH_CROC1"/>
    <property type="match status" value="1"/>
</dbReference>
<sequence>MARTVVSRVGEILKRRGMTQLQLAEKTELRPSTISEIVRDSRTVINKEHLAKIADALEIDDISELIILEKE</sequence>
<dbReference type="InterPro" id="IPR001387">
    <property type="entry name" value="Cro/C1-type_HTH"/>
</dbReference>
<proteinExistence type="predicted"/>
<dbReference type="Gene3D" id="1.10.260.40">
    <property type="entry name" value="lambda repressor-like DNA-binding domains"/>
    <property type="match status" value="1"/>
</dbReference>
<dbReference type="SUPFAM" id="SSF47413">
    <property type="entry name" value="lambda repressor-like DNA-binding domains"/>
    <property type="match status" value="1"/>
</dbReference>
<evidence type="ECO:0000313" key="3">
    <source>
        <dbReference type="Proteomes" id="UP000267017"/>
    </source>
</evidence>
<keyword evidence="3" id="KW-1185">Reference proteome</keyword>
<feature type="domain" description="HTH cro/C1-type" evidence="1">
    <location>
        <begin position="11"/>
        <end position="65"/>
    </location>
</feature>
<dbReference type="CDD" id="cd00093">
    <property type="entry name" value="HTH_XRE"/>
    <property type="match status" value="1"/>
</dbReference>
<organism evidence="2 3">
    <name type="scientific">Paenibacillus oralis</name>
    <dbReference type="NCBI Taxonomy" id="2490856"/>
    <lineage>
        <taxon>Bacteria</taxon>
        <taxon>Bacillati</taxon>
        <taxon>Bacillota</taxon>
        <taxon>Bacilli</taxon>
        <taxon>Bacillales</taxon>
        <taxon>Paenibacillaceae</taxon>
        <taxon>Paenibacillus</taxon>
    </lineage>
</organism>